<gene>
    <name evidence="1" type="ORF">MM415B03695_0006</name>
</gene>
<protein>
    <submittedName>
        <fullName evidence="1">Uncharacterized protein</fullName>
    </submittedName>
</protein>
<dbReference type="AlphaFoldDB" id="A0A6M3LKR7"/>
<dbReference type="EMBL" id="MT143274">
    <property type="protein sequence ID" value="QJA94949.1"/>
    <property type="molecule type" value="Genomic_DNA"/>
</dbReference>
<reference evidence="1" key="1">
    <citation type="submission" date="2020-03" db="EMBL/GenBank/DDBJ databases">
        <title>The deep terrestrial virosphere.</title>
        <authorList>
            <person name="Holmfeldt K."/>
            <person name="Nilsson E."/>
            <person name="Simone D."/>
            <person name="Lopez-Fernandez M."/>
            <person name="Wu X."/>
            <person name="de Brujin I."/>
            <person name="Lundin D."/>
            <person name="Andersson A."/>
            <person name="Bertilsson S."/>
            <person name="Dopson M."/>
        </authorList>
    </citation>
    <scope>NUCLEOTIDE SEQUENCE</scope>
    <source>
        <strain evidence="1">MM415B03695</strain>
    </source>
</reference>
<name>A0A6M3LKR7_9ZZZZ</name>
<organism evidence="1">
    <name type="scientific">viral metagenome</name>
    <dbReference type="NCBI Taxonomy" id="1070528"/>
    <lineage>
        <taxon>unclassified sequences</taxon>
        <taxon>metagenomes</taxon>
        <taxon>organismal metagenomes</taxon>
    </lineage>
</organism>
<evidence type="ECO:0000313" key="1">
    <source>
        <dbReference type="EMBL" id="QJA94949.1"/>
    </source>
</evidence>
<sequence>MSVKIYNIIGIGFIMGEKIEQDNENIYLRYPGVLILNQQTPKGMQHLMVEPIPPFFAGKDEMLKRFVIKKKNVLFSGKPDIRAMELYQRYEEDLRRRISGIKLVNADVLKNLPKTGKGEPILQ</sequence>
<proteinExistence type="predicted"/>
<accession>A0A6M3LKR7</accession>